<name>A0A8T1WP60_9STRA</name>
<evidence type="ECO:0000313" key="3">
    <source>
        <dbReference type="Proteomes" id="UP000693981"/>
    </source>
</evidence>
<feature type="domain" description="Exportin-5 C-terminal" evidence="1">
    <location>
        <begin position="2"/>
        <end position="136"/>
    </location>
</feature>
<evidence type="ECO:0000259" key="1">
    <source>
        <dbReference type="Pfam" id="PF19273"/>
    </source>
</evidence>
<dbReference type="InterPro" id="IPR045478">
    <property type="entry name" value="Exportin-5_C"/>
</dbReference>
<protein>
    <recommendedName>
        <fullName evidence="1">Exportin-5 C-terminal domain-containing protein</fullName>
    </recommendedName>
</protein>
<reference evidence="2" key="1">
    <citation type="submission" date="2021-02" db="EMBL/GenBank/DDBJ databases">
        <authorList>
            <person name="Palmer J.M."/>
        </authorList>
    </citation>
    <scope>NUCLEOTIDE SEQUENCE</scope>
    <source>
        <strain evidence="2">SCRP23</strain>
    </source>
</reference>
<dbReference type="Pfam" id="PF19273">
    <property type="entry name" value="Exportin-5"/>
    <property type="match status" value="2"/>
</dbReference>
<keyword evidence="3" id="KW-1185">Reference proteome</keyword>
<dbReference type="OrthoDB" id="2215036at2759"/>
<sequence>MVMELTRQVIDFIEYAIDPKTVVGSDTDNPKHVTSPEDAYLRDYILLQSPTLPFAIGAIVVKVICWKDTLSCRKAVLLGDKLVNALNADAKFHSLLGRDIFSAALQGILREHVGHVKEDGLKWEIINLARNIYCRLTLGLTPVEECKGIDPCNQPPRPASLLCTAPREILLSLPDVTPPQVDALDTLLREKHSMKTQKNAFKELLELPILVIRREEALASGSTSPVSSILGGTSKKIFDLPEKLVIPGKEFEAQVKWHQVHNSNLDTQSLFGAQ</sequence>
<gene>
    <name evidence="2" type="ORF">PHYBOEH_004122</name>
</gene>
<evidence type="ECO:0000313" key="2">
    <source>
        <dbReference type="EMBL" id="KAG7395215.1"/>
    </source>
</evidence>
<comment type="caution">
    <text evidence="2">The sequence shown here is derived from an EMBL/GenBank/DDBJ whole genome shotgun (WGS) entry which is preliminary data.</text>
</comment>
<feature type="domain" description="Exportin-5 C-terminal" evidence="1">
    <location>
        <begin position="163"/>
        <end position="206"/>
    </location>
</feature>
<organism evidence="2 3">
    <name type="scientific">Phytophthora boehmeriae</name>
    <dbReference type="NCBI Taxonomy" id="109152"/>
    <lineage>
        <taxon>Eukaryota</taxon>
        <taxon>Sar</taxon>
        <taxon>Stramenopiles</taxon>
        <taxon>Oomycota</taxon>
        <taxon>Peronosporomycetes</taxon>
        <taxon>Peronosporales</taxon>
        <taxon>Peronosporaceae</taxon>
        <taxon>Phytophthora</taxon>
    </lineage>
</organism>
<dbReference type="AlphaFoldDB" id="A0A8T1WP60"/>
<dbReference type="Proteomes" id="UP000693981">
    <property type="component" value="Unassembled WGS sequence"/>
</dbReference>
<dbReference type="EMBL" id="JAGDFL010000220">
    <property type="protein sequence ID" value="KAG7395215.1"/>
    <property type="molecule type" value="Genomic_DNA"/>
</dbReference>
<accession>A0A8T1WP60</accession>
<proteinExistence type="predicted"/>